<feature type="compositionally biased region" description="Basic and acidic residues" evidence="1">
    <location>
        <begin position="244"/>
        <end position="269"/>
    </location>
</feature>
<gene>
    <name evidence="3" type="ORF">FXF36_11680</name>
</gene>
<protein>
    <recommendedName>
        <fullName evidence="2">Flagellar hook-length control protein-like C-terminal domain-containing protein</fullName>
    </recommendedName>
</protein>
<evidence type="ECO:0000313" key="4">
    <source>
        <dbReference type="Proteomes" id="UP000327030"/>
    </source>
</evidence>
<feature type="region of interest" description="Disordered" evidence="1">
    <location>
        <begin position="49"/>
        <end position="76"/>
    </location>
</feature>
<feature type="region of interest" description="Disordered" evidence="1">
    <location>
        <begin position="244"/>
        <end position="286"/>
    </location>
</feature>
<dbReference type="InterPro" id="IPR021136">
    <property type="entry name" value="Flagellar_hook_control-like_C"/>
</dbReference>
<reference evidence="4" key="1">
    <citation type="submission" date="2019-08" db="EMBL/GenBank/DDBJ databases">
        <title>Complete Genome Sequence of the Polysaccharide-Degrading Rumen Bacterium Pseudobutyrivibrio xylanivorans MA3014.</title>
        <authorList>
            <person name="Palevich N."/>
            <person name="Maclean P.H."/>
            <person name="Kelly W.J."/>
            <person name="Leahy S.C."/>
            <person name="Rakonjac J."/>
            <person name="Attwood G.T."/>
        </authorList>
    </citation>
    <scope>NUCLEOTIDE SEQUENCE [LARGE SCALE GENOMIC DNA]</scope>
    <source>
        <strain evidence="4">MA3014</strain>
    </source>
</reference>
<evidence type="ECO:0000259" key="2">
    <source>
        <dbReference type="Pfam" id="PF02120"/>
    </source>
</evidence>
<accession>A0A5P6VVU8</accession>
<dbReference type="KEGG" id="pxv:FXF36_11680"/>
<dbReference type="RefSeq" id="WP_151624296.1">
    <property type="nucleotide sequence ID" value="NZ_CP043028.1"/>
</dbReference>
<dbReference type="AlphaFoldDB" id="A0A5P6VVU8"/>
<proteinExistence type="predicted"/>
<feature type="compositionally biased region" description="Polar residues" evidence="1">
    <location>
        <begin position="64"/>
        <end position="75"/>
    </location>
</feature>
<dbReference type="Proteomes" id="UP000327030">
    <property type="component" value="Chromosome 1"/>
</dbReference>
<feature type="region of interest" description="Disordered" evidence="1">
    <location>
        <begin position="435"/>
        <end position="458"/>
    </location>
</feature>
<name>A0A5P6VVU8_PSEXY</name>
<dbReference type="EMBL" id="CP043028">
    <property type="protein sequence ID" value="QFJ55481.1"/>
    <property type="molecule type" value="Genomic_DNA"/>
</dbReference>
<dbReference type="Gene3D" id="3.30.750.140">
    <property type="match status" value="1"/>
</dbReference>
<organism evidence="3 4">
    <name type="scientific">Pseudobutyrivibrio xylanivorans</name>
    <dbReference type="NCBI Taxonomy" id="185007"/>
    <lineage>
        <taxon>Bacteria</taxon>
        <taxon>Bacillati</taxon>
        <taxon>Bacillota</taxon>
        <taxon>Clostridia</taxon>
        <taxon>Lachnospirales</taxon>
        <taxon>Lachnospiraceae</taxon>
        <taxon>Pseudobutyrivibrio</taxon>
    </lineage>
</organism>
<dbReference type="InterPro" id="IPR038610">
    <property type="entry name" value="FliK-like_C_sf"/>
</dbReference>
<feature type="compositionally biased region" description="Basic and acidic residues" evidence="1">
    <location>
        <begin position="435"/>
        <end position="454"/>
    </location>
</feature>
<dbReference type="OrthoDB" id="1780022at2"/>
<dbReference type="CDD" id="cd17470">
    <property type="entry name" value="T3SS_Flik_C"/>
    <property type="match status" value="1"/>
</dbReference>
<feature type="domain" description="Flagellar hook-length control protein-like C-terminal" evidence="2">
    <location>
        <begin position="351"/>
        <end position="428"/>
    </location>
</feature>
<sequence length="493" mass="54726">MTSSNVSKLLVQVSKIDVSITQADKSANASAAGLFENTLKNVANKVPKVESNTNSADSLKKTQKTTAEVDTSASSTKREVVTEKAVEEQSDAGEAQVVDKVEEVVEEVVDVIKEELDVTDEDIKLAMENLGLTFIDLLNPQSLAQLVTEITGETDSINLIMSEDFKGILDKVTELTDQLFEETKISFVELKDLIVQEQPEETPEIISTQPVEVKEEAPIEMTDDAPVITEEVVKDEAPKTVVVSEKKQEVEEEPQKKDTEISKDVEPVKTETTTAQDNNKESFDFSKEQKSNAFEFDVKEKVSREPVKHEAVNPFVAAQNEIQFAPEEKVVTLPTGETVSADDIANQLVEQARVLTDSESTTMEITLNPEGLGKIFLEVTQKGNEITAKIFTENDAVKHALESQMANLRTEMSQNSTKVTSIEVSVGTHEFERNLDENQSNDSRREEQSREQSKRSNRINLNRLDDLVGMMSEEDILIAQMMQDNGGTLDFMA</sequence>
<dbReference type="Pfam" id="PF02120">
    <property type="entry name" value="Flg_hook"/>
    <property type="match status" value="1"/>
</dbReference>
<evidence type="ECO:0000313" key="3">
    <source>
        <dbReference type="EMBL" id="QFJ55481.1"/>
    </source>
</evidence>
<evidence type="ECO:0000256" key="1">
    <source>
        <dbReference type="SAM" id="MobiDB-lite"/>
    </source>
</evidence>